<evidence type="ECO:0000256" key="10">
    <source>
        <dbReference type="ARBA" id="ARBA00023065"/>
    </source>
</evidence>
<feature type="transmembrane region" description="Helical" evidence="14">
    <location>
        <begin position="84"/>
        <end position="104"/>
    </location>
</feature>
<evidence type="ECO:0000256" key="12">
    <source>
        <dbReference type="ARBA" id="ARBA00023303"/>
    </source>
</evidence>
<accession>A0A8K1FC13</accession>
<dbReference type="PANTHER" id="PTHR10027">
    <property type="entry name" value="CALCIUM-ACTIVATED POTASSIUM CHANNEL ALPHA CHAIN"/>
    <property type="match status" value="1"/>
</dbReference>
<feature type="domain" description="RCK N-terminal" evidence="18">
    <location>
        <begin position="339"/>
        <end position="461"/>
    </location>
</feature>
<evidence type="ECO:0000313" key="20">
    <source>
        <dbReference type="Proteomes" id="UP000794436"/>
    </source>
</evidence>
<evidence type="ECO:0000256" key="6">
    <source>
        <dbReference type="ARBA" id="ARBA00022837"/>
    </source>
</evidence>
<evidence type="ECO:0000256" key="4">
    <source>
        <dbReference type="ARBA" id="ARBA00022692"/>
    </source>
</evidence>
<comment type="subcellular location">
    <subcellularLocation>
        <location evidence="1">Cell membrane</location>
        <topology evidence="1">Multi-pass membrane protein</topology>
    </subcellularLocation>
</comment>
<dbReference type="Pfam" id="PF07885">
    <property type="entry name" value="Ion_trans_2"/>
    <property type="match status" value="1"/>
</dbReference>
<dbReference type="GO" id="GO:0005267">
    <property type="term" value="F:potassium channel activity"/>
    <property type="evidence" value="ECO:0007669"/>
    <property type="project" value="UniProtKB-KW"/>
</dbReference>
<feature type="transmembrane region" description="Helical" evidence="14">
    <location>
        <begin position="295"/>
        <end position="314"/>
    </location>
</feature>
<keyword evidence="3" id="KW-0633">Potassium transport</keyword>
<dbReference type="InterPro" id="IPR003148">
    <property type="entry name" value="RCK_N"/>
</dbReference>
<keyword evidence="7" id="KW-0851">Voltage-gated channel</keyword>
<organism evidence="19 20">
    <name type="scientific">Pythium oligandrum</name>
    <name type="common">Mycoparasitic fungus</name>
    <dbReference type="NCBI Taxonomy" id="41045"/>
    <lineage>
        <taxon>Eukaryota</taxon>
        <taxon>Sar</taxon>
        <taxon>Stramenopiles</taxon>
        <taxon>Oomycota</taxon>
        <taxon>Peronosporomycetes</taxon>
        <taxon>Pythiales</taxon>
        <taxon>Pythiaceae</taxon>
        <taxon>Pythium</taxon>
    </lineage>
</organism>
<evidence type="ECO:0000256" key="3">
    <source>
        <dbReference type="ARBA" id="ARBA00022538"/>
    </source>
</evidence>
<dbReference type="InterPro" id="IPR047871">
    <property type="entry name" value="K_chnl_Slo-like"/>
</dbReference>
<evidence type="ECO:0000313" key="19">
    <source>
        <dbReference type="EMBL" id="TMW56686.1"/>
    </source>
</evidence>
<dbReference type="GO" id="GO:0005886">
    <property type="term" value="C:plasma membrane"/>
    <property type="evidence" value="ECO:0007669"/>
    <property type="project" value="UniProtKB-SubCell"/>
</dbReference>
<evidence type="ECO:0000256" key="5">
    <source>
        <dbReference type="ARBA" id="ARBA00022826"/>
    </source>
</evidence>
<evidence type="ECO:0000256" key="2">
    <source>
        <dbReference type="ARBA" id="ARBA00022448"/>
    </source>
</evidence>
<dbReference type="Pfam" id="PF03493">
    <property type="entry name" value="BK_channel_a"/>
    <property type="match status" value="1"/>
</dbReference>
<keyword evidence="8" id="KW-0630">Potassium</keyword>
<evidence type="ECO:0000256" key="13">
    <source>
        <dbReference type="ARBA" id="ARBA00034430"/>
    </source>
</evidence>
<dbReference type="InterPro" id="IPR036291">
    <property type="entry name" value="NAD(P)-bd_dom_sf"/>
</dbReference>
<dbReference type="InterPro" id="IPR013099">
    <property type="entry name" value="K_chnl_dom"/>
</dbReference>
<dbReference type="SUPFAM" id="SSF51735">
    <property type="entry name" value="NAD(P)-binding Rossmann-fold domains"/>
    <property type="match status" value="1"/>
</dbReference>
<evidence type="ECO:0000256" key="8">
    <source>
        <dbReference type="ARBA" id="ARBA00022958"/>
    </source>
</evidence>
<comment type="catalytic activity">
    <reaction evidence="13">
        <text>K(+)(in) = K(+)(out)</text>
        <dbReference type="Rhea" id="RHEA:29463"/>
        <dbReference type="ChEBI" id="CHEBI:29103"/>
    </reaction>
</comment>
<keyword evidence="12" id="KW-0407">Ion channel</keyword>
<dbReference type="EMBL" id="SPLM01000145">
    <property type="protein sequence ID" value="TMW56686.1"/>
    <property type="molecule type" value="Genomic_DNA"/>
</dbReference>
<evidence type="ECO:0000256" key="1">
    <source>
        <dbReference type="ARBA" id="ARBA00004651"/>
    </source>
</evidence>
<feature type="domain" description="Calcium-activated potassium channel BK alpha subunit" evidence="15">
    <location>
        <begin position="556"/>
        <end position="608"/>
    </location>
</feature>
<protein>
    <recommendedName>
        <fullName evidence="21">Calcium-activated potassium channel subunit alpha-1</fullName>
    </recommendedName>
</protein>
<feature type="domain" description="Ca2+-activated K+ channel Slowpoke-like C-terminal" evidence="17">
    <location>
        <begin position="1057"/>
        <end position="1112"/>
    </location>
</feature>
<evidence type="ECO:0000256" key="7">
    <source>
        <dbReference type="ARBA" id="ARBA00022882"/>
    </source>
</evidence>
<dbReference type="SUPFAM" id="SSF81324">
    <property type="entry name" value="Voltage-gated potassium channels"/>
    <property type="match status" value="1"/>
</dbReference>
<dbReference type="InterPro" id="IPR003929">
    <property type="entry name" value="K_chnl_BK_asu"/>
</dbReference>
<keyword evidence="9 14" id="KW-1133">Transmembrane helix</keyword>
<evidence type="ECO:0008006" key="21">
    <source>
        <dbReference type="Google" id="ProtNLM"/>
    </source>
</evidence>
<feature type="transmembrane region" description="Helical" evidence="14">
    <location>
        <begin position="36"/>
        <end position="56"/>
    </location>
</feature>
<evidence type="ECO:0000259" key="18">
    <source>
        <dbReference type="Pfam" id="PF22614"/>
    </source>
</evidence>
<dbReference type="OrthoDB" id="10035564at2759"/>
<evidence type="ECO:0000259" key="16">
    <source>
        <dbReference type="Pfam" id="PF07885"/>
    </source>
</evidence>
<keyword evidence="6" id="KW-0106">Calcium</keyword>
<dbReference type="Gene3D" id="1.10.287.70">
    <property type="match status" value="1"/>
</dbReference>
<keyword evidence="2" id="KW-0813">Transport</keyword>
<reference evidence="19" key="1">
    <citation type="submission" date="2019-03" db="EMBL/GenBank/DDBJ databases">
        <title>Long read genome sequence of the mycoparasitic Pythium oligandrum ATCC 38472 isolated from sugarbeet rhizosphere.</title>
        <authorList>
            <person name="Gaulin E."/>
        </authorList>
    </citation>
    <scope>NUCLEOTIDE SEQUENCE</scope>
    <source>
        <strain evidence="19">ATCC 38472_TT</strain>
    </source>
</reference>
<dbReference type="Proteomes" id="UP000794436">
    <property type="component" value="Unassembled WGS sequence"/>
</dbReference>
<keyword evidence="5" id="KW-0631">Potassium channel</keyword>
<proteinExistence type="predicted"/>
<gene>
    <name evidence="19" type="ORF">Poli38472_006696</name>
</gene>
<feature type="domain" description="RCK N-terminal" evidence="18">
    <location>
        <begin position="808"/>
        <end position="925"/>
    </location>
</feature>
<feature type="transmembrane region" description="Helical" evidence="14">
    <location>
        <begin position="215"/>
        <end position="232"/>
    </location>
</feature>
<dbReference type="Pfam" id="PF21014">
    <property type="entry name" value="Slowpoke_C"/>
    <property type="match status" value="1"/>
</dbReference>
<keyword evidence="20" id="KW-1185">Reference proteome</keyword>
<evidence type="ECO:0000256" key="9">
    <source>
        <dbReference type="ARBA" id="ARBA00022989"/>
    </source>
</evidence>
<dbReference type="InterPro" id="IPR048735">
    <property type="entry name" value="Slowpoke-like_C"/>
</dbReference>
<dbReference type="Pfam" id="PF22614">
    <property type="entry name" value="Slo-like_RCK"/>
    <property type="match status" value="2"/>
</dbReference>
<evidence type="ECO:0000259" key="15">
    <source>
        <dbReference type="Pfam" id="PF03493"/>
    </source>
</evidence>
<dbReference type="AlphaFoldDB" id="A0A8K1FC13"/>
<keyword evidence="10" id="KW-0406">Ion transport</keyword>
<keyword evidence="4 14" id="KW-0812">Transmembrane</keyword>
<name>A0A8K1FC13_PYTOL</name>
<feature type="domain" description="Potassium channel" evidence="16">
    <location>
        <begin position="257"/>
        <end position="322"/>
    </location>
</feature>
<evidence type="ECO:0000259" key="17">
    <source>
        <dbReference type="Pfam" id="PF21014"/>
    </source>
</evidence>
<dbReference type="GO" id="GO:0034702">
    <property type="term" value="C:monoatomic ion channel complex"/>
    <property type="evidence" value="ECO:0007669"/>
    <property type="project" value="UniProtKB-KW"/>
</dbReference>
<dbReference type="Gene3D" id="3.40.50.720">
    <property type="entry name" value="NAD(P)-binding Rossmann-like Domain"/>
    <property type="match status" value="2"/>
</dbReference>
<dbReference type="PANTHER" id="PTHR10027:SF10">
    <property type="entry name" value="SLOWPOKE 2, ISOFORM D"/>
    <property type="match status" value="1"/>
</dbReference>
<comment type="caution">
    <text evidence="19">The sequence shown here is derived from an EMBL/GenBank/DDBJ whole genome shotgun (WGS) entry which is preliminary data.</text>
</comment>
<evidence type="ECO:0000256" key="14">
    <source>
        <dbReference type="SAM" id="Phobius"/>
    </source>
</evidence>
<evidence type="ECO:0000256" key="11">
    <source>
        <dbReference type="ARBA" id="ARBA00023136"/>
    </source>
</evidence>
<sequence length="1190" mass="132415">MGWFCVNQYELQINGGAGETSTPRCIAHWAHTQEQVLIALCIWGFVLLIAASWTVISRRQRRHLKADEIGFSLKYRRWARTSRTAAIINRPVQMITSLGIFFAMIDRCSSYEVSAAAYYCMTAFYVVALVDAGVRFLAARYKVLYCFAPLTILEILMIASHAQIGLGSTKMINGVPTRAWLDFSIMRPIFILRSYSEMEKHVPRSSRGWMMVRLAIKLLLLIMFGASAMFFFETLGEMPFFQQNGFAHLYSCEDGSVTRDSGECDSETWSIMFSFYFTVVTLGTVGYGDNSPKTVLSRLLAIMFIVMGVILFSLEIENLINLYKSRQIGNPSYQPKPESRHVIIMGNPSFTQLLSILRELFHEDHTSSDDTGQLHAVVLGDRKSRFTKGLVAKLEADPIFVARVTYVAGNPTRTEDLERALAKQAEAVFVFPDKLSDDPANEDALNIMRVLATRRYCGPDVRCLVMILRAESARHMLAAGVQRDDIICENVIKMGTLAQSAVSHGASTLLANLAASLSVDSNSTESTTGFATAFKGKAGGTDVRFSTLTVDDASVQSRMRNWRKEYYTGLGKEMYLIRLSKQFAGLTFAEAASRIFDRTAGNVVLIAVEVVFSGNEDVQGTPQATESRVLLNPGISLIMAEWMQCYVIADDLAHVFTHNICHSEDMHEGNRYTGASPTVMNAFADTFVEQTPKAIEGEVDGPDCTLGTVTAYASLGTPHMTKPIGGDSSARFIQHRREDRNTHGTEWVVLDRSLHEVALHFHDTSNAATYLNSSMAGAAFTRPASNSISSDGPRTLEPPPLSVLVNPEHIVVCSFLGEESLASLLWFLLPLRSVFSHSHPPITILDDAEPSPTFSTTLSAFNDVYYVRGSPLVYSDLQRAGAKAAAAVIVLGKQANTGLLQASSDGDVDSSIIDGEAIFATMLIELKMDLTKIFTITELTDESNSKFLGTSFQLQYLSHDAVMLANQEKDEDGDDLDQSDSLSWWEYLLLNDIPQQKSEKAIYGLPLYMSGRLLHPELCENMLVQAFYNPSIHKIIRQLVGGLRCTGVIRTYRVPKNMRDGHTYQDIFHALASSSYSGICIGVYRLSTQIMRSGRPVEMRVVLTTPDPDFEIRFYHRFWKADNGELAKPPTQEPHSYNSTKPSFLDPHARISRYLAPKSRSGLDILRVPKSQRRSFIAQEDSSSFHSYYV</sequence>
<keyword evidence="11 14" id="KW-0472">Membrane</keyword>
<feature type="transmembrane region" description="Helical" evidence="14">
    <location>
        <begin position="269"/>
        <end position="288"/>
    </location>
</feature>
<feature type="transmembrane region" description="Helical" evidence="14">
    <location>
        <begin position="116"/>
        <end position="137"/>
    </location>
</feature>